<protein>
    <submittedName>
        <fullName evidence="1">Uncharacterized protein</fullName>
    </submittedName>
</protein>
<comment type="caution">
    <text evidence="1">The sequence shown here is derived from an EMBL/GenBank/DDBJ whole genome shotgun (WGS) entry which is preliminary data.</text>
</comment>
<gene>
    <name evidence="1" type="ORF">BWGOE8_31790</name>
</gene>
<dbReference type="Proteomes" id="UP000175706">
    <property type="component" value="Unassembled WGS sequence"/>
</dbReference>
<evidence type="ECO:0000313" key="1">
    <source>
        <dbReference type="EMBL" id="OFD77311.1"/>
    </source>
</evidence>
<accession>A0A1E8B5Z1</accession>
<name>A0A1E8B5Z1_BACMY</name>
<evidence type="ECO:0000313" key="2">
    <source>
        <dbReference type="Proteomes" id="UP000175706"/>
    </source>
</evidence>
<organism evidence="1 2">
    <name type="scientific">Bacillus mycoides</name>
    <dbReference type="NCBI Taxonomy" id="1405"/>
    <lineage>
        <taxon>Bacteria</taxon>
        <taxon>Bacillati</taxon>
        <taxon>Bacillota</taxon>
        <taxon>Bacilli</taxon>
        <taxon>Bacillales</taxon>
        <taxon>Bacillaceae</taxon>
        <taxon>Bacillus</taxon>
        <taxon>Bacillus cereus group</taxon>
    </lineage>
</organism>
<proteinExistence type="predicted"/>
<dbReference type="AlphaFoldDB" id="A0A1E8B5Z1"/>
<reference evidence="1 2" key="1">
    <citation type="submission" date="2016-05" db="EMBL/GenBank/DDBJ databases">
        <title>Bacillus thuringiensis and Bacillus weihenstephanensis as novel biocontrol agents of wilt causing Verticillium species.</title>
        <authorList>
            <person name="Hollensteiner J."/>
            <person name="Wemheuer F."/>
            <person name="Harting R."/>
            <person name="Kolarzyk A."/>
            <person name="Diaz-Valerio S."/>
            <person name="Poehlein A."/>
            <person name="Brzuszkiewicz E."/>
            <person name="Nesemann K."/>
            <person name="Braus-Stromeyer S."/>
            <person name="Braus G."/>
            <person name="Daniel R."/>
            <person name="Liesegang H."/>
        </authorList>
    </citation>
    <scope>NUCLEOTIDE SEQUENCE [LARGE SCALE GENOMIC DNA]</scope>
    <source>
        <strain evidence="1 2">GOE8</strain>
    </source>
</reference>
<dbReference type="EMBL" id="LXLT01000042">
    <property type="protein sequence ID" value="OFD77311.1"/>
    <property type="molecule type" value="Genomic_DNA"/>
</dbReference>
<sequence>MLKSFVDFLIERTGSLVEEGKIIVNIEKMNELKFL</sequence>